<sequence>MVSLTEVQSSNSLIPSTLPPRLVGVFVGATSGIGESTLKTFARYAKQPRAYFVGRSQDAADRIAAECKALNPDGEYIFIQADISLIRVVDDVCEQIKAKESALNILFLSAGVPLLDRSETPEGIHLLAALTYYARMRFITNMLPLLQSGTSLRRVVSVAGGTHEGLLHPTDFPALRIPLKELRGHLASLVTLGLEAVSKMATDVSFVHCHPGSVDTPLFRHMHSQPGKQSPFQACMVPIDESGERQVYLATSSRFPAKQGNSAPVLLPDGSGISVDTTGIIGGGVYSVGSDCEPASSDVIQLLAELRDKGMLEEVWNHTEEEFKRICGSR</sequence>
<organism evidence="2 3">
    <name type="scientific">Blastomyces parvus</name>
    <dbReference type="NCBI Taxonomy" id="2060905"/>
    <lineage>
        <taxon>Eukaryota</taxon>
        <taxon>Fungi</taxon>
        <taxon>Dikarya</taxon>
        <taxon>Ascomycota</taxon>
        <taxon>Pezizomycotina</taxon>
        <taxon>Eurotiomycetes</taxon>
        <taxon>Eurotiomycetidae</taxon>
        <taxon>Onygenales</taxon>
        <taxon>Ajellomycetaceae</taxon>
        <taxon>Blastomyces</taxon>
    </lineage>
</organism>
<dbReference type="Pfam" id="PF00106">
    <property type="entry name" value="adh_short"/>
    <property type="match status" value="1"/>
</dbReference>
<comment type="caution">
    <text evidence="2">The sequence shown here is derived from an EMBL/GenBank/DDBJ whole genome shotgun (WGS) entry which is preliminary data.</text>
</comment>
<evidence type="ECO:0008006" key="4">
    <source>
        <dbReference type="Google" id="ProtNLM"/>
    </source>
</evidence>
<evidence type="ECO:0000313" key="2">
    <source>
        <dbReference type="EMBL" id="PGH06272.1"/>
    </source>
</evidence>
<proteinExistence type="predicted"/>
<gene>
    <name evidence="2" type="ORF">GX51_02469</name>
</gene>
<dbReference type="Proteomes" id="UP000224080">
    <property type="component" value="Unassembled WGS sequence"/>
</dbReference>
<dbReference type="OrthoDB" id="2898509at2759"/>
<protein>
    <recommendedName>
        <fullName evidence="4">Ketoreductase (KR) domain-containing protein</fullName>
    </recommendedName>
</protein>
<keyword evidence="3" id="KW-1185">Reference proteome</keyword>
<dbReference type="InterPro" id="IPR052228">
    <property type="entry name" value="Sec_Metab_Biosynth_Oxidored"/>
</dbReference>
<reference evidence="2 3" key="1">
    <citation type="submission" date="2017-10" db="EMBL/GenBank/DDBJ databases">
        <title>Comparative genomics in systemic dimorphic fungi from Ajellomycetaceae.</title>
        <authorList>
            <person name="Munoz J.F."/>
            <person name="Mcewen J.G."/>
            <person name="Clay O.K."/>
            <person name="Cuomo C.A."/>
        </authorList>
    </citation>
    <scope>NUCLEOTIDE SEQUENCE [LARGE SCALE GENOMIC DNA]</scope>
    <source>
        <strain evidence="2 3">UAMH130</strain>
    </source>
</reference>
<dbReference type="EMBL" id="PDNC01000023">
    <property type="protein sequence ID" value="PGH06272.1"/>
    <property type="molecule type" value="Genomic_DNA"/>
</dbReference>
<keyword evidence="1" id="KW-0560">Oxidoreductase</keyword>
<dbReference type="InterPro" id="IPR002347">
    <property type="entry name" value="SDR_fam"/>
</dbReference>
<name>A0A2B7XC15_9EURO</name>
<evidence type="ECO:0000313" key="3">
    <source>
        <dbReference type="Proteomes" id="UP000224080"/>
    </source>
</evidence>
<accession>A0A2B7XC15</accession>
<dbReference type="InterPro" id="IPR036291">
    <property type="entry name" value="NAD(P)-bd_dom_sf"/>
</dbReference>
<dbReference type="SUPFAM" id="SSF51735">
    <property type="entry name" value="NAD(P)-binding Rossmann-fold domains"/>
    <property type="match status" value="1"/>
</dbReference>
<dbReference type="AlphaFoldDB" id="A0A2B7XC15"/>
<dbReference type="PANTHER" id="PTHR47534:SF3">
    <property type="entry name" value="ALCOHOL DEHYDROGENASE-LIKE C-TERMINAL DOMAIN-CONTAINING PROTEIN"/>
    <property type="match status" value="1"/>
</dbReference>
<dbReference type="PANTHER" id="PTHR47534">
    <property type="entry name" value="YALI0E05731P"/>
    <property type="match status" value="1"/>
</dbReference>
<dbReference type="STRING" id="2060905.A0A2B7XC15"/>
<dbReference type="Gene3D" id="3.40.50.720">
    <property type="entry name" value="NAD(P)-binding Rossmann-like Domain"/>
    <property type="match status" value="1"/>
</dbReference>
<dbReference type="GO" id="GO:0016491">
    <property type="term" value="F:oxidoreductase activity"/>
    <property type="evidence" value="ECO:0007669"/>
    <property type="project" value="UniProtKB-KW"/>
</dbReference>
<evidence type="ECO:0000256" key="1">
    <source>
        <dbReference type="ARBA" id="ARBA00023002"/>
    </source>
</evidence>